<feature type="compositionally biased region" description="Low complexity" evidence="1">
    <location>
        <begin position="139"/>
        <end position="150"/>
    </location>
</feature>
<dbReference type="Proteomes" id="UP000749293">
    <property type="component" value="Unassembled WGS sequence"/>
</dbReference>
<reference evidence="2" key="1">
    <citation type="submission" date="2020-03" db="EMBL/GenBank/DDBJ databases">
        <title>Site-based positive gene gene selection in Geosmithia morbida across the United States reveals a broad range of putative effectors and factors for local host and environmental adapation.</title>
        <authorList>
            <person name="Onufrak A."/>
            <person name="Murdoch R.W."/>
            <person name="Gazis R."/>
            <person name="Huff M."/>
            <person name="Staton M."/>
            <person name="Klingeman W."/>
            <person name="Hadziabdic D."/>
        </authorList>
    </citation>
    <scope>NUCLEOTIDE SEQUENCE</scope>
    <source>
        <strain evidence="2">1262</strain>
    </source>
</reference>
<dbReference type="RefSeq" id="XP_035324853.1">
    <property type="nucleotide sequence ID" value="XM_035463429.1"/>
</dbReference>
<comment type="caution">
    <text evidence="2">The sequence shown here is derived from an EMBL/GenBank/DDBJ whole genome shotgun (WGS) entry which is preliminary data.</text>
</comment>
<dbReference type="AlphaFoldDB" id="A0A9P4Z014"/>
<organism evidence="2 3">
    <name type="scientific">Geosmithia morbida</name>
    <dbReference type="NCBI Taxonomy" id="1094350"/>
    <lineage>
        <taxon>Eukaryota</taxon>
        <taxon>Fungi</taxon>
        <taxon>Dikarya</taxon>
        <taxon>Ascomycota</taxon>
        <taxon>Pezizomycotina</taxon>
        <taxon>Sordariomycetes</taxon>
        <taxon>Hypocreomycetidae</taxon>
        <taxon>Hypocreales</taxon>
        <taxon>Bionectriaceae</taxon>
        <taxon>Geosmithia</taxon>
    </lineage>
</organism>
<dbReference type="EMBL" id="JAANYQ010000002">
    <property type="protein sequence ID" value="KAF4126201.1"/>
    <property type="molecule type" value="Genomic_DNA"/>
</dbReference>
<sequence length="182" mass="20490">MSTNDIISMLQAQLTQRFDKHQQARAPDRFNAAIDKCLGHDRASLIFQKAGFYPWFAYCVYVASLHGDNDALNRLSDGDLARVADHLNSTPVHPTVNARIMSIFYGSKRANWRHGRVSSRIRIPAWQDLQSDGGEQLRSPFTSASASSPSRVQVPIEETFRVDMQSGRPLKMPEDYLNPELG</sequence>
<protein>
    <submittedName>
        <fullName evidence="2">Uncharacterized protein</fullName>
    </submittedName>
</protein>
<gene>
    <name evidence="2" type="ORF">GMORB2_1447</name>
</gene>
<proteinExistence type="predicted"/>
<evidence type="ECO:0000256" key="1">
    <source>
        <dbReference type="SAM" id="MobiDB-lite"/>
    </source>
</evidence>
<evidence type="ECO:0000313" key="3">
    <source>
        <dbReference type="Proteomes" id="UP000749293"/>
    </source>
</evidence>
<feature type="region of interest" description="Disordered" evidence="1">
    <location>
        <begin position="134"/>
        <end position="158"/>
    </location>
</feature>
<name>A0A9P4Z014_9HYPO</name>
<feature type="region of interest" description="Disordered" evidence="1">
    <location>
        <begin position="163"/>
        <end position="182"/>
    </location>
</feature>
<evidence type="ECO:0000313" key="2">
    <source>
        <dbReference type="EMBL" id="KAF4126201.1"/>
    </source>
</evidence>
<accession>A0A9P4Z014</accession>
<dbReference type="GeneID" id="55967677"/>
<keyword evidence="3" id="KW-1185">Reference proteome</keyword>